<keyword evidence="1" id="KW-0472">Membrane</keyword>
<dbReference type="AlphaFoldDB" id="A0A1F5XYM7"/>
<feature type="transmembrane region" description="Helical" evidence="1">
    <location>
        <begin position="7"/>
        <end position="28"/>
    </location>
</feature>
<organism evidence="2 3">
    <name type="scientific">Candidatus Giovannonibacteria bacterium RIFCSPLOWO2_12_FULL_44_15</name>
    <dbReference type="NCBI Taxonomy" id="1798364"/>
    <lineage>
        <taxon>Bacteria</taxon>
        <taxon>Candidatus Giovannoniibacteriota</taxon>
    </lineage>
</organism>
<accession>A0A1F5XYM7</accession>
<dbReference type="Proteomes" id="UP000178894">
    <property type="component" value="Unassembled WGS sequence"/>
</dbReference>
<evidence type="ECO:0000313" key="2">
    <source>
        <dbReference type="EMBL" id="OGF92973.1"/>
    </source>
</evidence>
<gene>
    <name evidence="2" type="ORF">A3G54_01850</name>
</gene>
<sequence length="181" mass="20578">MDKNKEFKTIGILLSVAVVLGLAFIVYYREAGNGDSLNGEKEEPSQVNEAENYSSKIKITFTNEVYPPDLYQSNPRLRTYIGKAQNIGDKTVNYVGIKVYYLDKDGKSIWEENISVSDTLKPNYIKEFPFGGAKVSSEWAGKVTYEITGLQFENDRRIEIPSRIDTRLSQPPFTNLLFPIF</sequence>
<keyword evidence="1" id="KW-0812">Transmembrane</keyword>
<name>A0A1F5XYM7_9BACT</name>
<protein>
    <submittedName>
        <fullName evidence="2">Uncharacterized protein</fullName>
    </submittedName>
</protein>
<reference evidence="2 3" key="1">
    <citation type="journal article" date="2016" name="Nat. Commun.">
        <title>Thousands of microbial genomes shed light on interconnected biogeochemical processes in an aquifer system.</title>
        <authorList>
            <person name="Anantharaman K."/>
            <person name="Brown C.T."/>
            <person name="Hug L.A."/>
            <person name="Sharon I."/>
            <person name="Castelle C.J."/>
            <person name="Probst A.J."/>
            <person name="Thomas B.C."/>
            <person name="Singh A."/>
            <person name="Wilkins M.J."/>
            <person name="Karaoz U."/>
            <person name="Brodie E.L."/>
            <person name="Williams K.H."/>
            <person name="Hubbard S.S."/>
            <person name="Banfield J.F."/>
        </authorList>
    </citation>
    <scope>NUCLEOTIDE SEQUENCE [LARGE SCALE GENOMIC DNA]</scope>
</reference>
<evidence type="ECO:0000256" key="1">
    <source>
        <dbReference type="SAM" id="Phobius"/>
    </source>
</evidence>
<evidence type="ECO:0000313" key="3">
    <source>
        <dbReference type="Proteomes" id="UP000178894"/>
    </source>
</evidence>
<comment type="caution">
    <text evidence="2">The sequence shown here is derived from an EMBL/GenBank/DDBJ whole genome shotgun (WGS) entry which is preliminary data.</text>
</comment>
<proteinExistence type="predicted"/>
<keyword evidence="1" id="KW-1133">Transmembrane helix</keyword>
<dbReference type="STRING" id="1798364.A3G54_01850"/>
<dbReference type="EMBL" id="MFIQ01000032">
    <property type="protein sequence ID" value="OGF92973.1"/>
    <property type="molecule type" value="Genomic_DNA"/>
</dbReference>